<reference evidence="3" key="1">
    <citation type="submission" date="2022-02" db="EMBL/GenBank/DDBJ databases">
        <authorList>
            <person name="Leng L."/>
        </authorList>
    </citation>
    <scope>NUCLEOTIDE SEQUENCE</scope>
    <source>
        <strain evidence="3">JI</strain>
    </source>
</reference>
<evidence type="ECO:0000313" key="3">
    <source>
        <dbReference type="EMBL" id="MDF9408493.1"/>
    </source>
</evidence>
<dbReference type="InterPro" id="IPR002942">
    <property type="entry name" value="S4_RNA-bd"/>
</dbReference>
<accession>A0A9X4H463</accession>
<dbReference type="InterPro" id="IPR040591">
    <property type="entry name" value="RqcP2_RBD"/>
</dbReference>
<dbReference type="Gene3D" id="3.30.70.330">
    <property type="match status" value="1"/>
</dbReference>
<dbReference type="Proteomes" id="UP001154312">
    <property type="component" value="Unassembled WGS sequence"/>
</dbReference>
<dbReference type="RefSeq" id="WP_277443816.1">
    <property type="nucleotide sequence ID" value="NZ_JAKOAV010000014.1"/>
</dbReference>
<dbReference type="Pfam" id="PF17774">
    <property type="entry name" value="YlmH_RBD"/>
    <property type="match status" value="1"/>
</dbReference>
<dbReference type="SUPFAM" id="SSF55174">
    <property type="entry name" value="Alpha-L RNA-binding motif"/>
    <property type="match status" value="1"/>
</dbReference>
<dbReference type="AlphaFoldDB" id="A0A9X4H463"/>
<dbReference type="PROSITE" id="PS50889">
    <property type="entry name" value="S4"/>
    <property type="match status" value="1"/>
</dbReference>
<proteinExistence type="predicted"/>
<evidence type="ECO:0000256" key="1">
    <source>
        <dbReference type="PROSITE-ProRule" id="PRU00182"/>
    </source>
</evidence>
<dbReference type="InterPro" id="IPR012677">
    <property type="entry name" value="Nucleotide-bd_a/b_plait_sf"/>
</dbReference>
<dbReference type="GO" id="GO:0003723">
    <property type="term" value="F:RNA binding"/>
    <property type="evidence" value="ECO:0007669"/>
    <property type="project" value="UniProtKB-KW"/>
</dbReference>
<sequence length="268" mass="29939">MQVENKESLLNLARNADERLFAARCLDYVHAVVKAKKAVVLTGFLDPGQVGLLEDICRGYGEVRALLWGGYPEAERRRALVVAKDNQWYEEDYKVEILQVVPLKTDSLPGHRDYLGSLMGLGINRDKIGDIVRQDKGVAVFAAKEILAFLSQNLNKVGRYPVTVQLLDGANFEFSAPVLIEKVVTTASPRLDALVGKAFNLSRTDSTLLVQQGKVFQNWRQQVNPSKLVVEGDVISCRGRGRFRVLKSAGMTKKAREKFILGFDPEYK</sequence>
<gene>
    <name evidence="3" type="ORF">L7E55_08995</name>
</gene>
<evidence type="ECO:0000259" key="2">
    <source>
        <dbReference type="SMART" id="SM00363"/>
    </source>
</evidence>
<protein>
    <submittedName>
        <fullName evidence="3">YlmH/Sll1252 family protein</fullName>
    </submittedName>
</protein>
<organism evidence="3 4">
    <name type="scientific">Pelotomaculum isophthalicicum JI</name>
    <dbReference type="NCBI Taxonomy" id="947010"/>
    <lineage>
        <taxon>Bacteria</taxon>
        <taxon>Bacillati</taxon>
        <taxon>Bacillota</taxon>
        <taxon>Clostridia</taxon>
        <taxon>Eubacteriales</taxon>
        <taxon>Desulfotomaculaceae</taxon>
        <taxon>Pelotomaculum</taxon>
    </lineage>
</organism>
<dbReference type="EMBL" id="JAKOAV010000014">
    <property type="protein sequence ID" value="MDF9408493.1"/>
    <property type="molecule type" value="Genomic_DNA"/>
</dbReference>
<name>A0A9X4H463_9FIRM</name>
<feature type="domain" description="RNA-binding S4" evidence="2">
    <location>
        <begin position="189"/>
        <end position="250"/>
    </location>
</feature>
<dbReference type="CDD" id="cd00165">
    <property type="entry name" value="S4"/>
    <property type="match status" value="1"/>
</dbReference>
<dbReference type="SMART" id="SM00363">
    <property type="entry name" value="S4"/>
    <property type="match status" value="1"/>
</dbReference>
<keyword evidence="1" id="KW-0694">RNA-binding</keyword>
<comment type="caution">
    <text evidence="3">The sequence shown here is derived from an EMBL/GenBank/DDBJ whole genome shotgun (WGS) entry which is preliminary data.</text>
</comment>
<dbReference type="Gene3D" id="3.30.1370.160">
    <property type="match status" value="1"/>
</dbReference>
<evidence type="ECO:0000313" key="4">
    <source>
        <dbReference type="Proteomes" id="UP001154312"/>
    </source>
</evidence>
<keyword evidence="4" id="KW-1185">Reference proteome</keyword>